<evidence type="ECO:0000259" key="13">
    <source>
        <dbReference type="PROSITE" id="PS50835"/>
    </source>
</evidence>
<dbReference type="EMBL" id="VZTN01019149">
    <property type="protein sequence ID" value="NXS83724.1"/>
    <property type="molecule type" value="Genomic_DNA"/>
</dbReference>
<dbReference type="InterPro" id="IPR003987">
    <property type="entry name" value="ICAM_VCAM_N"/>
</dbReference>
<dbReference type="InterPro" id="IPR003598">
    <property type="entry name" value="Ig_sub2"/>
</dbReference>
<comment type="subcellular location">
    <subcellularLocation>
        <location evidence="1">Cell membrane</location>
        <topology evidence="1">Single-pass type I membrane protein</topology>
    </subcellularLocation>
</comment>
<feature type="non-terminal residue" evidence="14">
    <location>
        <position position="1"/>
    </location>
</feature>
<keyword evidence="10" id="KW-0325">Glycoprotein</keyword>
<accession>A0A7L2XN43</accession>
<dbReference type="InterPro" id="IPR013783">
    <property type="entry name" value="Ig-like_fold"/>
</dbReference>
<evidence type="ECO:0000313" key="14">
    <source>
        <dbReference type="EMBL" id="NXS83724.1"/>
    </source>
</evidence>
<dbReference type="InterPro" id="IPR003599">
    <property type="entry name" value="Ig_sub"/>
</dbReference>
<dbReference type="SUPFAM" id="SSF48726">
    <property type="entry name" value="Immunoglobulin"/>
    <property type="match status" value="5"/>
</dbReference>
<dbReference type="PRINTS" id="PR01474">
    <property type="entry name" value="VCAM1"/>
</dbReference>
<evidence type="ECO:0000256" key="3">
    <source>
        <dbReference type="ARBA" id="ARBA00022692"/>
    </source>
</evidence>
<dbReference type="SMART" id="SM00409">
    <property type="entry name" value="IG"/>
    <property type="match status" value="4"/>
</dbReference>
<dbReference type="Pfam" id="PF13927">
    <property type="entry name" value="Ig_3"/>
    <property type="match status" value="2"/>
</dbReference>
<dbReference type="PRINTS" id="PR01472">
    <property type="entry name" value="ICAMVCAM1"/>
</dbReference>
<dbReference type="InterPro" id="IPR047012">
    <property type="entry name" value="ICAM_VCAM"/>
</dbReference>
<keyword evidence="7 12" id="KW-1133">Transmembrane helix</keyword>
<keyword evidence="6" id="KW-0130">Cell adhesion</keyword>
<dbReference type="PROSITE" id="PS50835">
    <property type="entry name" value="IG_LIKE"/>
    <property type="match status" value="4"/>
</dbReference>
<sequence>VVKAFEMEIIPAERVVAQIGNRLTLTCNTTGCASPSFSWRAGMDNPLGGEVRNHRTYSTLTMNPVTTLNSHLYLCTVICDEKEKKEKHVKVELYSFPSDPIIEISPSLVAGEPATVNCKIPRVYPSNRLEVLLKKDEHNLHEENFFEDDSTKVVTKNVTHTFHPMVEDTGKEITCVASLPIADMDFEPKERTSSQKLNVTFGPQSTTITASPGSSPREGDSLTLTCVTQSNPPAQIVWSRRLAEGHIQHLIKNNVLSIPHAHFNDSGLYICEVINLVTNKTDKATVDISIQGAPVITKLSIEPSTTVLEGENVSIQCSAESNPPPKVILRRKFDNADTKPHSARRILLPSVTFQNGGDYECVAENKFGNRRSEITLNVKYGPKNTMITVIPTAALKEGETVTMKCTSSGNPAPVISWNKKNATGESEKISENATLTIQNLKSQDLGLYECEAYNEFGKDEKAVKLFIQARLEEPDQMIPLIIAFSSVAALVVPAVAIFVYVSRQAKINGSYSLVKALRLKM</sequence>
<name>A0A7L2XN43_9PASS</name>
<evidence type="ECO:0000256" key="2">
    <source>
        <dbReference type="ARBA" id="ARBA00022475"/>
    </source>
</evidence>
<dbReference type="PANTHER" id="PTHR13771:SF14">
    <property type="entry name" value="VASCULAR CELL ADHESION PROTEIN 1"/>
    <property type="match status" value="1"/>
</dbReference>
<dbReference type="InterPro" id="IPR007110">
    <property type="entry name" value="Ig-like_dom"/>
</dbReference>
<dbReference type="InterPro" id="IPR013098">
    <property type="entry name" value="Ig_I-set"/>
</dbReference>
<dbReference type="FunFam" id="2.60.40.10:FF:000625">
    <property type="entry name" value="Vascular cell adhesion molecule 1"/>
    <property type="match status" value="1"/>
</dbReference>
<evidence type="ECO:0000313" key="15">
    <source>
        <dbReference type="Proteomes" id="UP000545329"/>
    </source>
</evidence>
<dbReference type="SMART" id="SM00408">
    <property type="entry name" value="IGc2"/>
    <property type="match status" value="4"/>
</dbReference>
<evidence type="ECO:0000256" key="1">
    <source>
        <dbReference type="ARBA" id="ARBA00004251"/>
    </source>
</evidence>
<dbReference type="Pfam" id="PF07679">
    <property type="entry name" value="I-set"/>
    <property type="match status" value="2"/>
</dbReference>
<dbReference type="InterPro" id="IPR036179">
    <property type="entry name" value="Ig-like_dom_sf"/>
</dbReference>
<evidence type="ECO:0000256" key="6">
    <source>
        <dbReference type="ARBA" id="ARBA00022889"/>
    </source>
</evidence>
<feature type="domain" description="Ig-like" evidence="13">
    <location>
        <begin position="382"/>
        <end position="464"/>
    </location>
</feature>
<dbReference type="Proteomes" id="UP000545329">
    <property type="component" value="Unassembled WGS sequence"/>
</dbReference>
<dbReference type="GO" id="GO:0098609">
    <property type="term" value="P:cell-cell adhesion"/>
    <property type="evidence" value="ECO:0007669"/>
    <property type="project" value="InterPro"/>
</dbReference>
<dbReference type="CDD" id="cd00096">
    <property type="entry name" value="Ig"/>
    <property type="match status" value="1"/>
</dbReference>
<dbReference type="AlphaFoldDB" id="A0A7L2XN43"/>
<dbReference type="Gene3D" id="2.60.40.10">
    <property type="entry name" value="Immunoglobulins"/>
    <property type="match status" value="5"/>
</dbReference>
<dbReference type="InterPro" id="IPR008424">
    <property type="entry name" value="Ig_C2-set"/>
</dbReference>
<keyword evidence="15" id="KW-1185">Reference proteome</keyword>
<dbReference type="InterPro" id="IPR003989">
    <property type="entry name" value="VCAM-1"/>
</dbReference>
<evidence type="ECO:0000256" key="7">
    <source>
        <dbReference type="ARBA" id="ARBA00022989"/>
    </source>
</evidence>
<dbReference type="GO" id="GO:0005178">
    <property type="term" value="F:integrin binding"/>
    <property type="evidence" value="ECO:0007669"/>
    <property type="project" value="InterPro"/>
</dbReference>
<evidence type="ECO:0000256" key="10">
    <source>
        <dbReference type="ARBA" id="ARBA00023180"/>
    </source>
</evidence>
<keyword evidence="4" id="KW-0732">Signal</keyword>
<organism evidence="14 15">
    <name type="scientific">Erpornis zantholeuca</name>
    <dbReference type="NCBI Taxonomy" id="1112836"/>
    <lineage>
        <taxon>Eukaryota</taxon>
        <taxon>Metazoa</taxon>
        <taxon>Chordata</taxon>
        <taxon>Craniata</taxon>
        <taxon>Vertebrata</taxon>
        <taxon>Euteleostomi</taxon>
        <taxon>Archelosauria</taxon>
        <taxon>Archosauria</taxon>
        <taxon>Dinosauria</taxon>
        <taxon>Saurischia</taxon>
        <taxon>Theropoda</taxon>
        <taxon>Coelurosauria</taxon>
        <taxon>Aves</taxon>
        <taxon>Neognathae</taxon>
        <taxon>Neoaves</taxon>
        <taxon>Telluraves</taxon>
        <taxon>Australaves</taxon>
        <taxon>Passeriformes</taxon>
        <taxon>Sylvioidea</taxon>
        <taxon>Timaliidae</taxon>
        <taxon>Erpornis</taxon>
    </lineage>
</organism>
<dbReference type="GO" id="GO:0005886">
    <property type="term" value="C:plasma membrane"/>
    <property type="evidence" value="ECO:0007669"/>
    <property type="project" value="UniProtKB-SubCell"/>
</dbReference>
<evidence type="ECO:0000256" key="12">
    <source>
        <dbReference type="SAM" id="Phobius"/>
    </source>
</evidence>
<keyword evidence="9" id="KW-1015">Disulfide bond</keyword>
<dbReference type="PIRSF" id="PIRSF000615">
    <property type="entry name" value="TyrPK_CSF1-R"/>
    <property type="match status" value="1"/>
</dbReference>
<comment type="caution">
    <text evidence="14">The sequence shown here is derived from an EMBL/GenBank/DDBJ whole genome shotgun (WGS) entry which is preliminary data.</text>
</comment>
<keyword evidence="5" id="KW-0677">Repeat</keyword>
<dbReference type="OrthoDB" id="10045578at2759"/>
<proteinExistence type="predicted"/>
<dbReference type="PANTHER" id="PTHR13771">
    <property type="entry name" value="INTERCELLULAR ADHESION MOLECULE"/>
    <property type="match status" value="1"/>
</dbReference>
<keyword evidence="8 12" id="KW-0472">Membrane</keyword>
<feature type="domain" description="Ig-like" evidence="13">
    <location>
        <begin position="294"/>
        <end position="377"/>
    </location>
</feature>
<gene>
    <name evidence="14" type="primary">Vcam1</name>
    <name evidence="14" type="ORF">ERPZAN_R03745</name>
</gene>
<feature type="non-terminal residue" evidence="14">
    <location>
        <position position="521"/>
    </location>
</feature>
<reference evidence="14 15" key="1">
    <citation type="submission" date="2019-09" db="EMBL/GenBank/DDBJ databases">
        <title>Bird 10,000 Genomes (B10K) Project - Family phase.</title>
        <authorList>
            <person name="Zhang G."/>
        </authorList>
    </citation>
    <scope>NUCLEOTIDE SEQUENCE [LARGE SCALE GENOMIC DNA]</scope>
    <source>
        <strain evidence="14">B10K-DU-002-58</strain>
        <tissue evidence="14">Muscle</tissue>
    </source>
</reference>
<dbReference type="Pfam" id="PF05790">
    <property type="entry name" value="C2-set"/>
    <property type="match status" value="1"/>
</dbReference>
<evidence type="ECO:0000256" key="9">
    <source>
        <dbReference type="ARBA" id="ARBA00023157"/>
    </source>
</evidence>
<keyword evidence="11" id="KW-0393">Immunoglobulin domain</keyword>
<keyword evidence="2" id="KW-1003">Cell membrane</keyword>
<feature type="transmembrane region" description="Helical" evidence="12">
    <location>
        <begin position="477"/>
        <end position="501"/>
    </location>
</feature>
<dbReference type="FunFam" id="2.60.40.10:FF:000032">
    <property type="entry name" value="palladin isoform X1"/>
    <property type="match status" value="1"/>
</dbReference>
<feature type="domain" description="Ig-like" evidence="13">
    <location>
        <begin position="203"/>
        <end position="289"/>
    </location>
</feature>
<evidence type="ECO:0000256" key="8">
    <source>
        <dbReference type="ARBA" id="ARBA00023136"/>
    </source>
</evidence>
<keyword evidence="3 12" id="KW-0812">Transmembrane</keyword>
<evidence type="ECO:0000256" key="5">
    <source>
        <dbReference type="ARBA" id="ARBA00022737"/>
    </source>
</evidence>
<feature type="domain" description="Ig-like" evidence="13">
    <location>
        <begin position="5"/>
        <end position="92"/>
    </location>
</feature>
<evidence type="ECO:0000256" key="11">
    <source>
        <dbReference type="ARBA" id="ARBA00023319"/>
    </source>
</evidence>
<evidence type="ECO:0000256" key="4">
    <source>
        <dbReference type="ARBA" id="ARBA00022729"/>
    </source>
</evidence>
<protein>
    <submittedName>
        <fullName evidence="14">VCAM1 protein</fullName>
    </submittedName>
</protein>